<dbReference type="PhylomeDB" id="P91400"/>
<dbReference type="SMR" id="P91400"/>
<dbReference type="InterPro" id="IPR027640">
    <property type="entry name" value="Kinesin-like_fam"/>
</dbReference>
<keyword evidence="4" id="KW-0206">Cytoskeleton</keyword>
<dbReference type="GO" id="GO:0090307">
    <property type="term" value="P:mitotic spindle assembly"/>
    <property type="evidence" value="ECO:0000318"/>
    <property type="project" value="GO_Central"/>
</dbReference>
<keyword evidence="3 5" id="KW-0067">ATP-binding</keyword>
<dbReference type="GO" id="GO:0007018">
    <property type="term" value="P:microtubule-based movement"/>
    <property type="evidence" value="ECO:0000314"/>
    <property type="project" value="WormBase"/>
</dbReference>
<evidence type="ECO:0000256" key="6">
    <source>
        <dbReference type="SAM" id="Coils"/>
    </source>
</evidence>
<evidence type="ECO:0000313" key="11">
    <source>
        <dbReference type="WormBase" id="M01E11.6"/>
    </source>
</evidence>
<dbReference type="GO" id="GO:0005871">
    <property type="term" value="C:kinesin complex"/>
    <property type="evidence" value="ECO:0000318"/>
    <property type="project" value="GO_Central"/>
</dbReference>
<evidence type="ECO:0000313" key="9">
    <source>
        <dbReference type="EMBL" id="CCD71345.1"/>
    </source>
</evidence>
<dbReference type="GO" id="GO:0005524">
    <property type="term" value="F:ATP binding"/>
    <property type="evidence" value="ECO:0007669"/>
    <property type="project" value="UniProtKB-UniRule"/>
</dbReference>
<dbReference type="AlphaFoldDB" id="P91400"/>
<dbReference type="EMBL" id="BX284601">
    <property type="protein sequence ID" value="CCD71345.1"/>
    <property type="molecule type" value="Genomic_DNA"/>
</dbReference>
<dbReference type="PROSITE" id="PS50067">
    <property type="entry name" value="KINESIN_MOTOR_2"/>
    <property type="match status" value="1"/>
</dbReference>
<evidence type="ECO:0000259" key="8">
    <source>
        <dbReference type="PROSITE" id="PS50067"/>
    </source>
</evidence>
<dbReference type="HOGENOM" id="CLU_001485_12_4_1"/>
<sequence>MNVARRRSGLFRSTIGATPKITRGRAAAPSTKEANSTTIPRQSAPGGITIGAAARRPPSRLPTPTTPATGRASLPERSAMAKPASCSRPIPTMQSTASRISTLTAASTFRQLRTGRPPPPSTQRSTATSSLKPSVTRARPVAQKPILPSKMALLEEKIAQLESAMAEATDFAEHQKSKIQILDGKLEGADRKLISLQDQLSTLKEVNKAKVEECEDYRVHNNDLRDLLNEKEAELRKLHNDVVDLRGQIRVAVRVRPLIKSEADASSSAIEYPAIDTIRINEGSKPGIVVKFEKVFTPVFSQKEVFANVEEFIRSSLHGYNVGLIAYGQTGSGKTHTMRGGNGEEEGIIPRAAAFLFAESRKLESLGWKFDFSLSFLEVYNNVAYDLLSDRAVVQLRLNDQTVSMIGLSEHTISNVSDVARLLRVADGGRKTAATKCNESSSRSHAVYMWKITAHQPSTGISTSCQLKLVDLAGSERAKESGVSGDQFKEMTNINQSLSILQMCISQQRSQKGHVSYRDSKLTQVLMDCLGRGNSKTMVVVNLNPCNEQATESKRSIEFASKMRSTNIGSAVQQRTLLGDVSQMSMN</sequence>
<evidence type="ECO:0000256" key="5">
    <source>
        <dbReference type="PROSITE-ProRule" id="PRU00283"/>
    </source>
</evidence>
<evidence type="ECO:0000256" key="2">
    <source>
        <dbReference type="ARBA" id="ARBA00022741"/>
    </source>
</evidence>
<dbReference type="Gene3D" id="3.40.850.10">
    <property type="entry name" value="Kinesin motor domain"/>
    <property type="match status" value="1"/>
</dbReference>
<dbReference type="eggNOG" id="KOG0239">
    <property type="taxonomic scope" value="Eukaryota"/>
</dbReference>
<comment type="similarity">
    <text evidence="5">Belongs to the TRAFAC class myosin-kinesin ATPase superfamily. Kinesin family.</text>
</comment>
<dbReference type="PIR" id="T29324">
    <property type="entry name" value="T29324"/>
</dbReference>
<feature type="region of interest" description="Disordered" evidence="7">
    <location>
        <begin position="1"/>
        <end position="139"/>
    </location>
</feature>
<dbReference type="GO" id="GO:0072686">
    <property type="term" value="C:mitotic spindle"/>
    <property type="evidence" value="ECO:0000318"/>
    <property type="project" value="GO_Central"/>
</dbReference>
<dbReference type="AGR" id="WB:WBGene00002225"/>
<dbReference type="GO" id="GO:0008569">
    <property type="term" value="F:minus-end-directed microtubule motor activity"/>
    <property type="evidence" value="ECO:0000314"/>
    <property type="project" value="WormBase"/>
</dbReference>
<dbReference type="Pfam" id="PF00225">
    <property type="entry name" value="Kinesin"/>
    <property type="match status" value="1"/>
</dbReference>
<dbReference type="DIP" id="DIP-25275N"/>
<proteinExistence type="inferred from homology"/>
<dbReference type="KEGG" id="cel:CELE_M01E11.6"/>
<dbReference type="GO" id="GO:0016887">
    <property type="term" value="F:ATP hydrolysis activity"/>
    <property type="evidence" value="ECO:0000318"/>
    <property type="project" value="GO_Central"/>
</dbReference>
<feature type="binding site" evidence="5">
    <location>
        <begin position="328"/>
        <end position="335"/>
    </location>
    <ligand>
        <name>ATP</name>
        <dbReference type="ChEBI" id="CHEBI:30616"/>
    </ligand>
</feature>
<accession>P91400</accession>
<comment type="subcellular location">
    <subcellularLocation>
        <location evidence="1">Cytoplasm</location>
        <location evidence="1">Cytoskeleton</location>
    </subcellularLocation>
</comment>
<dbReference type="PeptideAtlas" id="P91400"/>
<dbReference type="GeneID" id="172213"/>
<reference evidence="9 10" key="1">
    <citation type="journal article" date="1998" name="Science">
        <title>Genome sequence of the nematode C. elegans: a platform for investigating biology.</title>
        <authorList>
            <consortium name="The C. elegans sequencing consortium"/>
            <person name="Sulson J.E."/>
            <person name="Waterston R."/>
        </authorList>
    </citation>
    <scope>NUCLEOTIDE SEQUENCE [LARGE SCALE GENOMIC DNA]</scope>
    <source>
        <strain evidence="9 10">Bristol N2</strain>
    </source>
</reference>
<dbReference type="InParanoid" id="P91400"/>
<dbReference type="PaxDb" id="6239-M01E11.6"/>
<feature type="domain" description="Kinesin motor" evidence="8">
    <location>
        <begin position="248"/>
        <end position="566"/>
    </location>
</feature>
<dbReference type="GO" id="GO:0008017">
    <property type="term" value="F:microtubule binding"/>
    <property type="evidence" value="ECO:0000318"/>
    <property type="project" value="GO_Central"/>
</dbReference>
<dbReference type="Reactome" id="R-CEL-983189">
    <property type="pathway name" value="Kinesins"/>
</dbReference>
<dbReference type="FunCoup" id="P91400">
    <property type="interactions" value="484"/>
</dbReference>
<evidence type="ECO:0000256" key="7">
    <source>
        <dbReference type="SAM" id="MobiDB-lite"/>
    </source>
</evidence>
<feature type="compositionally biased region" description="Polar residues" evidence="7">
    <location>
        <begin position="32"/>
        <end position="41"/>
    </location>
</feature>
<evidence type="ECO:0000256" key="4">
    <source>
        <dbReference type="ARBA" id="ARBA00023212"/>
    </source>
</evidence>
<dbReference type="SUPFAM" id="SSF52540">
    <property type="entry name" value="P-loop containing nucleoside triphosphate hydrolases"/>
    <property type="match status" value="1"/>
</dbReference>
<dbReference type="GO" id="GO:0003777">
    <property type="term" value="F:microtubule motor activity"/>
    <property type="evidence" value="ECO:0000318"/>
    <property type="project" value="GO_Central"/>
</dbReference>
<feature type="compositionally biased region" description="Polar residues" evidence="7">
    <location>
        <begin position="122"/>
        <end position="133"/>
    </location>
</feature>
<dbReference type="Bgee" id="WBGene00002225">
    <property type="expression patterns" value="Expressed in germ line (C elegans) and 5 other cell types or tissues"/>
</dbReference>
<dbReference type="OrthoDB" id="3176171at2759"/>
<dbReference type="GO" id="GO:0005815">
    <property type="term" value="C:microtubule organizing center"/>
    <property type="evidence" value="ECO:0000318"/>
    <property type="project" value="GO_Central"/>
</dbReference>
<evidence type="ECO:0000256" key="3">
    <source>
        <dbReference type="ARBA" id="ARBA00022840"/>
    </source>
</evidence>
<evidence type="ECO:0000313" key="10">
    <source>
        <dbReference type="Proteomes" id="UP000001940"/>
    </source>
</evidence>
<keyword evidence="4" id="KW-0963">Cytoplasm</keyword>
<feature type="compositionally biased region" description="Polar residues" evidence="7">
    <location>
        <begin position="92"/>
        <end position="111"/>
    </location>
</feature>
<dbReference type="Reactome" id="R-CEL-6811434">
    <property type="pathway name" value="COPI-dependent Golgi-to-ER retrograde traffic"/>
</dbReference>
<dbReference type="InterPro" id="IPR001752">
    <property type="entry name" value="Kinesin_motor_dom"/>
</dbReference>
<name>P91400_CAEEL</name>
<dbReference type="RefSeq" id="NP_491633.1">
    <property type="nucleotide sequence ID" value="NM_059232.5"/>
</dbReference>
<dbReference type="PANTHER" id="PTHR47972">
    <property type="entry name" value="KINESIN-LIKE PROTEIN KLP-3"/>
    <property type="match status" value="1"/>
</dbReference>
<dbReference type="WormBase" id="M01E11.6">
    <property type="protein sequence ID" value="CE12298"/>
    <property type="gene ID" value="WBGene00002225"/>
    <property type="gene designation" value="klp-15"/>
</dbReference>
<dbReference type="GO" id="GO:0005874">
    <property type="term" value="C:microtubule"/>
    <property type="evidence" value="ECO:0000318"/>
    <property type="project" value="GO_Central"/>
</dbReference>
<dbReference type="PANTHER" id="PTHR47972:SF28">
    <property type="entry name" value="KINESIN-LIKE PROTEIN KLP-3"/>
    <property type="match status" value="1"/>
</dbReference>
<dbReference type="UCSC" id="M01E11.6">
    <property type="organism name" value="c. elegans"/>
</dbReference>
<keyword evidence="2 5" id="KW-0547">Nucleotide-binding</keyword>
<dbReference type="CDD" id="cd00106">
    <property type="entry name" value="KISc"/>
    <property type="match status" value="1"/>
</dbReference>
<dbReference type="SMART" id="SM00129">
    <property type="entry name" value="KISc"/>
    <property type="match status" value="1"/>
</dbReference>
<organism evidence="9 10">
    <name type="scientific">Caenorhabditis elegans</name>
    <dbReference type="NCBI Taxonomy" id="6239"/>
    <lineage>
        <taxon>Eukaryota</taxon>
        <taxon>Metazoa</taxon>
        <taxon>Ecdysozoa</taxon>
        <taxon>Nematoda</taxon>
        <taxon>Chromadorea</taxon>
        <taxon>Rhabditida</taxon>
        <taxon>Rhabditina</taxon>
        <taxon>Rhabditomorpha</taxon>
        <taxon>Rhabditoidea</taxon>
        <taxon>Rhabditidae</taxon>
        <taxon>Peloderinae</taxon>
        <taxon>Caenorhabditis</taxon>
    </lineage>
</organism>
<dbReference type="Proteomes" id="UP000001940">
    <property type="component" value="Chromosome I"/>
</dbReference>
<evidence type="ECO:0000256" key="1">
    <source>
        <dbReference type="ARBA" id="ARBA00004245"/>
    </source>
</evidence>
<protein>
    <submittedName>
        <fullName evidence="9">Kinesin motor domain-containing protein</fullName>
    </submittedName>
</protein>
<dbReference type="GO" id="GO:0005634">
    <property type="term" value="C:nucleus"/>
    <property type="evidence" value="ECO:0000318"/>
    <property type="project" value="GO_Central"/>
</dbReference>
<dbReference type="InterPro" id="IPR027417">
    <property type="entry name" value="P-loop_NTPase"/>
</dbReference>
<dbReference type="IntAct" id="P91400">
    <property type="interactions" value="4"/>
</dbReference>
<feature type="coiled-coil region" evidence="6">
    <location>
        <begin position="151"/>
        <end position="248"/>
    </location>
</feature>
<gene>
    <name evidence="9 11" type="primary">klp-15</name>
    <name evidence="9" type="ORF">CELE_M01E11.6</name>
    <name evidence="11" type="ORF">M01E11.6</name>
</gene>
<dbReference type="CTD" id="172213"/>
<keyword evidence="6" id="KW-0175">Coiled coil</keyword>
<keyword evidence="10" id="KW-1185">Reference proteome</keyword>
<dbReference type="PRINTS" id="PR00380">
    <property type="entry name" value="KINESINHEAVY"/>
</dbReference>
<dbReference type="InterPro" id="IPR036961">
    <property type="entry name" value="Kinesin_motor_dom_sf"/>
</dbReference>
<dbReference type="STRING" id="6239.M01E11.6.2"/>
<keyword evidence="5" id="KW-0505">Motor protein</keyword>
<dbReference type="GO" id="GO:0005737">
    <property type="term" value="C:cytoplasm"/>
    <property type="evidence" value="ECO:0000318"/>
    <property type="project" value="GO_Central"/>
</dbReference>
<dbReference type="GO" id="GO:0007059">
    <property type="term" value="P:chromosome segregation"/>
    <property type="evidence" value="ECO:0000315"/>
    <property type="project" value="WormBase"/>
</dbReference>